<evidence type="ECO:0000313" key="4">
    <source>
        <dbReference type="Proteomes" id="UP000664781"/>
    </source>
</evidence>
<dbReference type="Pfam" id="PF00582">
    <property type="entry name" value="Usp"/>
    <property type="match status" value="2"/>
</dbReference>
<comment type="caution">
    <text evidence="3">The sequence shown here is derived from an EMBL/GenBank/DDBJ whole genome shotgun (WGS) entry which is preliminary data.</text>
</comment>
<accession>A0A939FNN5</accession>
<keyword evidence="4" id="KW-1185">Reference proteome</keyword>
<evidence type="ECO:0000259" key="2">
    <source>
        <dbReference type="Pfam" id="PF00582"/>
    </source>
</evidence>
<dbReference type="InterPro" id="IPR006015">
    <property type="entry name" value="Universal_stress_UspA"/>
</dbReference>
<dbReference type="EMBL" id="JAFMOF010000002">
    <property type="protein sequence ID" value="MBO0653991.1"/>
    <property type="molecule type" value="Genomic_DNA"/>
</dbReference>
<dbReference type="PRINTS" id="PR01438">
    <property type="entry name" value="UNVRSLSTRESS"/>
</dbReference>
<dbReference type="PANTHER" id="PTHR46268">
    <property type="entry name" value="STRESS RESPONSE PROTEIN NHAX"/>
    <property type="match status" value="1"/>
</dbReference>
<dbReference type="PANTHER" id="PTHR46268:SF6">
    <property type="entry name" value="UNIVERSAL STRESS PROTEIN UP12"/>
    <property type="match status" value="1"/>
</dbReference>
<comment type="similarity">
    <text evidence="1">Belongs to the universal stress protein A family.</text>
</comment>
<dbReference type="InterPro" id="IPR014729">
    <property type="entry name" value="Rossmann-like_a/b/a_fold"/>
</dbReference>
<feature type="domain" description="UspA" evidence="2">
    <location>
        <begin position="160"/>
        <end position="288"/>
    </location>
</feature>
<feature type="domain" description="UspA" evidence="2">
    <location>
        <begin position="6"/>
        <end position="137"/>
    </location>
</feature>
<evidence type="ECO:0000313" key="3">
    <source>
        <dbReference type="EMBL" id="MBO0653991.1"/>
    </source>
</evidence>
<proteinExistence type="inferred from homology"/>
<dbReference type="SUPFAM" id="SSF52402">
    <property type="entry name" value="Adenine nucleotide alpha hydrolases-like"/>
    <property type="match status" value="2"/>
</dbReference>
<gene>
    <name evidence="3" type="ORF">J1792_14760</name>
</gene>
<name>A0A939FNN5_9ACTN</name>
<evidence type="ECO:0000256" key="1">
    <source>
        <dbReference type="ARBA" id="ARBA00008791"/>
    </source>
</evidence>
<dbReference type="AlphaFoldDB" id="A0A939FNN5"/>
<reference evidence="3" key="1">
    <citation type="submission" date="2021-03" db="EMBL/GenBank/DDBJ databases">
        <title>Streptomyces strains.</title>
        <authorList>
            <person name="Lund M.B."/>
            <person name="Toerring T."/>
        </authorList>
    </citation>
    <scope>NUCLEOTIDE SEQUENCE</scope>
    <source>
        <strain evidence="3">JCM 4242</strain>
    </source>
</reference>
<dbReference type="InterPro" id="IPR006016">
    <property type="entry name" value="UspA"/>
</dbReference>
<protein>
    <submittedName>
        <fullName evidence="3">Universal stress protein</fullName>
    </submittedName>
</protein>
<dbReference type="RefSeq" id="WP_086570717.1">
    <property type="nucleotide sequence ID" value="NZ_JAFMOF010000002.1"/>
</dbReference>
<sequence length="290" mass="30820">MEPVPITAGLDGSAESLAAAHWAAAEAARRGLPLSLLHAWILHVPEPADVPPERDRDYWAKRIVHAAHAEVRARFPALEVTEDIVGDEPVAALLTAAEASVMVVLGSRGLDRLESFFLGDVGLHVAGRAERPVVLVRKGMGSRVPPAADGGGVVLGLGLRRPAHDLLDFAFDAAAARGAPLRVLHGRPLPVQAYAPWGVDPEVAQEITEHAELEIGQALRPWRERHPDVTVVDAVSLESPAKAVVRAAEGADLLVVGRRRHRPALVPRLSAVAQACVHHAPCPVAVVPHD</sequence>
<dbReference type="Gene3D" id="3.40.50.620">
    <property type="entry name" value="HUPs"/>
    <property type="match status" value="2"/>
</dbReference>
<dbReference type="Proteomes" id="UP000664781">
    <property type="component" value="Unassembled WGS sequence"/>
</dbReference>
<organism evidence="3 4">
    <name type="scientific">Streptomyces triculaminicus</name>
    <dbReference type="NCBI Taxonomy" id="2816232"/>
    <lineage>
        <taxon>Bacteria</taxon>
        <taxon>Bacillati</taxon>
        <taxon>Actinomycetota</taxon>
        <taxon>Actinomycetes</taxon>
        <taxon>Kitasatosporales</taxon>
        <taxon>Streptomycetaceae</taxon>
        <taxon>Streptomyces</taxon>
    </lineage>
</organism>